<dbReference type="SMART" id="SM00244">
    <property type="entry name" value="PHB"/>
    <property type="match status" value="1"/>
</dbReference>
<dbReference type="Proteomes" id="UP000759131">
    <property type="component" value="Unassembled WGS sequence"/>
</dbReference>
<reference evidence="6" key="1">
    <citation type="submission" date="2020-11" db="EMBL/GenBank/DDBJ databases">
        <authorList>
            <person name="Tran Van P."/>
        </authorList>
    </citation>
    <scope>NUCLEOTIDE SEQUENCE</scope>
</reference>
<dbReference type="PRINTS" id="PR00721">
    <property type="entry name" value="STOMATIN"/>
</dbReference>
<feature type="non-terminal residue" evidence="6">
    <location>
        <position position="1"/>
    </location>
</feature>
<dbReference type="Gene3D" id="6.10.250.2090">
    <property type="match status" value="1"/>
</dbReference>
<comment type="subcellular location">
    <subcellularLocation>
        <location evidence="1">Membrane</location>
    </subcellularLocation>
</comment>
<dbReference type="PANTHER" id="PTHR10264">
    <property type="entry name" value="BAND 7 PROTEIN-RELATED"/>
    <property type="match status" value="1"/>
</dbReference>
<dbReference type="InterPro" id="IPR018080">
    <property type="entry name" value="Band_7/stomatin-like_CS"/>
</dbReference>
<feature type="domain" description="Band 7" evidence="5">
    <location>
        <begin position="60"/>
        <end position="219"/>
    </location>
</feature>
<dbReference type="InterPro" id="IPR036013">
    <property type="entry name" value="Band_7/SPFH_dom_sf"/>
</dbReference>
<dbReference type="GO" id="GO:0005886">
    <property type="term" value="C:plasma membrane"/>
    <property type="evidence" value="ECO:0007669"/>
    <property type="project" value="InterPro"/>
</dbReference>
<gene>
    <name evidence="6" type="ORF">OSB1V03_LOCUS18650</name>
</gene>
<evidence type="ECO:0000256" key="4">
    <source>
        <dbReference type="SAM" id="Phobius"/>
    </source>
</evidence>
<keyword evidence="4" id="KW-1133">Transmembrane helix</keyword>
<dbReference type="InterPro" id="IPR001107">
    <property type="entry name" value="Band_7"/>
</dbReference>
<dbReference type="FunFam" id="3.30.479.30:FF:000002">
    <property type="entry name" value="band 7 protein AGAP004871"/>
    <property type="match status" value="1"/>
</dbReference>
<organism evidence="6">
    <name type="scientific">Medioppia subpectinata</name>
    <dbReference type="NCBI Taxonomy" id="1979941"/>
    <lineage>
        <taxon>Eukaryota</taxon>
        <taxon>Metazoa</taxon>
        <taxon>Ecdysozoa</taxon>
        <taxon>Arthropoda</taxon>
        <taxon>Chelicerata</taxon>
        <taxon>Arachnida</taxon>
        <taxon>Acari</taxon>
        <taxon>Acariformes</taxon>
        <taxon>Sarcoptiformes</taxon>
        <taxon>Oribatida</taxon>
        <taxon>Brachypylina</taxon>
        <taxon>Oppioidea</taxon>
        <taxon>Oppiidae</taxon>
        <taxon>Medioppia</taxon>
    </lineage>
</organism>
<comment type="similarity">
    <text evidence="2">Belongs to the band 7/mec-2 family.</text>
</comment>
<dbReference type="EMBL" id="OC879830">
    <property type="protein sequence ID" value="CAD7641430.1"/>
    <property type="molecule type" value="Genomic_DNA"/>
</dbReference>
<dbReference type="PANTHER" id="PTHR10264:SF19">
    <property type="entry name" value="AT06885P-RELATED"/>
    <property type="match status" value="1"/>
</dbReference>
<dbReference type="PROSITE" id="PS01270">
    <property type="entry name" value="BAND_7"/>
    <property type="match status" value="1"/>
</dbReference>
<name>A0A7R9QD68_9ACAR</name>
<evidence type="ECO:0000256" key="3">
    <source>
        <dbReference type="ARBA" id="ARBA00023136"/>
    </source>
</evidence>
<dbReference type="Gene3D" id="3.30.479.30">
    <property type="entry name" value="Band 7 domain"/>
    <property type="match status" value="1"/>
</dbReference>
<evidence type="ECO:0000313" key="7">
    <source>
        <dbReference type="Proteomes" id="UP000759131"/>
    </source>
</evidence>
<sequence length="288" mass="32013">MSVLNETIYERMDDRKDNIIPIEDQGYDREQDAGSGCCAILLKIFSIFLIVCTLPFSLFFCIKVVNEYERAIIFRLGRLVKGGARGPGLFFIIPCIDSYRCIDIRTVSFNVPPQQILSKDSVTVTVDAVVYYRVFNPTITVCNVENYTYSTQLLAATSLRNILGTKSLADILSDRASISSTLQVVLDEGTHPWGVKVERVEIKDAHLPVQMQRAMAAEAEASREARAKVISAEGEQRASRALKEAADVISESPAALQLRYLQTLATIATEKNSTIVFPIPLEMFKGFS</sequence>
<dbReference type="OrthoDB" id="2105077at2759"/>
<proteinExistence type="inferred from homology"/>
<feature type="transmembrane region" description="Helical" evidence="4">
    <location>
        <begin position="40"/>
        <end position="65"/>
    </location>
</feature>
<keyword evidence="4" id="KW-0812">Transmembrane</keyword>
<accession>A0A7R9QD68</accession>
<dbReference type="EMBL" id="CAJPIZ010025255">
    <property type="protein sequence ID" value="CAG2118699.1"/>
    <property type="molecule type" value="Genomic_DNA"/>
</dbReference>
<protein>
    <recommendedName>
        <fullName evidence="5">Band 7 domain-containing protein</fullName>
    </recommendedName>
</protein>
<dbReference type="InterPro" id="IPR001972">
    <property type="entry name" value="Stomatin_HflK_fam"/>
</dbReference>
<dbReference type="Pfam" id="PF01145">
    <property type="entry name" value="Band_7"/>
    <property type="match status" value="1"/>
</dbReference>
<dbReference type="InterPro" id="IPR043202">
    <property type="entry name" value="Band-7_stomatin-like"/>
</dbReference>
<keyword evidence="7" id="KW-1185">Reference proteome</keyword>
<keyword evidence="3 4" id="KW-0472">Membrane</keyword>
<evidence type="ECO:0000256" key="1">
    <source>
        <dbReference type="ARBA" id="ARBA00004370"/>
    </source>
</evidence>
<evidence type="ECO:0000256" key="2">
    <source>
        <dbReference type="ARBA" id="ARBA00008164"/>
    </source>
</evidence>
<evidence type="ECO:0000259" key="5">
    <source>
        <dbReference type="SMART" id="SM00244"/>
    </source>
</evidence>
<dbReference type="AlphaFoldDB" id="A0A7R9QD68"/>
<dbReference type="SUPFAM" id="SSF117892">
    <property type="entry name" value="Band 7/SPFH domain"/>
    <property type="match status" value="1"/>
</dbReference>
<evidence type="ECO:0000313" key="6">
    <source>
        <dbReference type="EMBL" id="CAD7641430.1"/>
    </source>
</evidence>